<keyword evidence="3" id="KW-1185">Reference proteome</keyword>
<reference evidence="2 3" key="1">
    <citation type="submission" date="2021-01" db="EMBL/GenBank/DDBJ databases">
        <title>Isolation and description of Catonella massiliensis sp. nov., a novel Catonella species, isolated from a stable periodontitis subject.</title>
        <authorList>
            <person name="Antezack A."/>
            <person name="Boxberger M."/>
            <person name="La Scola B."/>
            <person name="Monnet-Corti V."/>
        </authorList>
    </citation>
    <scope>NUCLEOTIDE SEQUENCE [LARGE SCALE GENOMIC DNA]</scope>
    <source>
        <strain evidence="2 3">Marseille-Q4567</strain>
    </source>
</reference>
<feature type="transmembrane region" description="Helical" evidence="1">
    <location>
        <begin position="34"/>
        <end position="66"/>
    </location>
</feature>
<keyword evidence="1" id="KW-1133">Transmembrane helix</keyword>
<evidence type="ECO:0000313" key="2">
    <source>
        <dbReference type="EMBL" id="MBK5898198.1"/>
    </source>
</evidence>
<evidence type="ECO:0000313" key="3">
    <source>
        <dbReference type="Proteomes" id="UP000604730"/>
    </source>
</evidence>
<dbReference type="Proteomes" id="UP000604730">
    <property type="component" value="Unassembled WGS sequence"/>
</dbReference>
<proteinExistence type="predicted"/>
<comment type="caution">
    <text evidence="2">The sequence shown here is derived from an EMBL/GenBank/DDBJ whole genome shotgun (WGS) entry which is preliminary data.</text>
</comment>
<name>A0ABS1J223_9FIRM</name>
<sequence>MNSIFFAISLVFMIYDGVNILKKKRTFYMFYRPFMLNIIANLILVNVSVVNKSIVLLYLVVVLWVINDRFAFIGKGGVNKHE</sequence>
<keyword evidence="1" id="KW-0472">Membrane</keyword>
<evidence type="ECO:0000256" key="1">
    <source>
        <dbReference type="SAM" id="Phobius"/>
    </source>
</evidence>
<feature type="transmembrane region" description="Helical" evidence="1">
    <location>
        <begin position="6"/>
        <end position="22"/>
    </location>
</feature>
<dbReference type="EMBL" id="JAEPRJ010000001">
    <property type="protein sequence ID" value="MBK5898198.1"/>
    <property type="molecule type" value="Genomic_DNA"/>
</dbReference>
<accession>A0ABS1J223</accession>
<keyword evidence="1" id="KW-0812">Transmembrane</keyword>
<gene>
    <name evidence="2" type="ORF">JJN12_10485</name>
</gene>
<protein>
    <submittedName>
        <fullName evidence="2">Uncharacterized protein</fullName>
    </submittedName>
</protein>
<organism evidence="2 3">
    <name type="scientific">Catonella massiliensis</name>
    <dbReference type="NCBI Taxonomy" id="2799636"/>
    <lineage>
        <taxon>Bacteria</taxon>
        <taxon>Bacillati</taxon>
        <taxon>Bacillota</taxon>
        <taxon>Clostridia</taxon>
        <taxon>Lachnospirales</taxon>
        <taxon>Lachnospiraceae</taxon>
        <taxon>Catonella</taxon>
    </lineage>
</organism>
<dbReference type="RefSeq" id="WP_208429631.1">
    <property type="nucleotide sequence ID" value="NZ_JAEPRJ010000001.1"/>
</dbReference>